<evidence type="ECO:0000256" key="2">
    <source>
        <dbReference type="ARBA" id="ARBA00022741"/>
    </source>
</evidence>
<name>A0ABR3KHP0_TRISP</name>
<reference evidence="5 6" key="1">
    <citation type="submission" date="2024-07" db="EMBL/GenBank/DDBJ databases">
        <title>Enhanced genomic and transcriptomic resources for Trichinella pseudospiralis and T. spiralis underpin the discovery of pronounced molecular differences between stages and species.</title>
        <authorList>
            <person name="Pasi K.K."/>
            <person name="La Rosa G."/>
            <person name="Gomez-Morales M.A."/>
            <person name="Tosini F."/>
            <person name="Sumanam S."/>
            <person name="Young N.D."/>
            <person name="Chang B.C."/>
            <person name="Robin G.B."/>
        </authorList>
    </citation>
    <scope>NUCLEOTIDE SEQUENCE [LARGE SCALE GENOMIC DNA]</scope>
    <source>
        <strain evidence="5">ISS534</strain>
    </source>
</reference>
<keyword evidence="3" id="KW-0418">Kinase</keyword>
<dbReference type="Gene3D" id="3.40.50.10240">
    <property type="entry name" value="Thiamin pyrophosphokinase, catalytic domain"/>
    <property type="match status" value="1"/>
</dbReference>
<evidence type="ECO:0000313" key="6">
    <source>
        <dbReference type="Proteomes" id="UP001558632"/>
    </source>
</evidence>
<dbReference type="EMBL" id="JBEUSY010000340">
    <property type="protein sequence ID" value="KAL1237626.1"/>
    <property type="molecule type" value="Genomic_DNA"/>
</dbReference>
<keyword evidence="4" id="KW-0067">ATP-binding</keyword>
<evidence type="ECO:0000256" key="3">
    <source>
        <dbReference type="ARBA" id="ARBA00022777"/>
    </source>
</evidence>
<comment type="caution">
    <text evidence="5">The sequence shown here is derived from an EMBL/GenBank/DDBJ whole genome shotgun (WGS) entry which is preliminary data.</text>
</comment>
<evidence type="ECO:0000256" key="4">
    <source>
        <dbReference type="ARBA" id="ARBA00022840"/>
    </source>
</evidence>
<keyword evidence="1" id="KW-0808">Transferase</keyword>
<dbReference type="Proteomes" id="UP001558632">
    <property type="component" value="Unassembled WGS sequence"/>
</dbReference>
<accession>A0ABR3KHP0</accession>
<evidence type="ECO:0000313" key="5">
    <source>
        <dbReference type="EMBL" id="KAL1237626.1"/>
    </source>
</evidence>
<keyword evidence="2" id="KW-0547">Nucleotide-binding</keyword>
<dbReference type="InterPro" id="IPR036759">
    <property type="entry name" value="TPK_catalytic_sf"/>
</dbReference>
<dbReference type="SUPFAM" id="SSF63999">
    <property type="entry name" value="Thiamin pyrophosphokinase, catalytic domain"/>
    <property type="match status" value="1"/>
</dbReference>
<sequence>MSMNLGTTKWYPTRPFVDYDDKVEPFGLIILNGDVKCSCRRNTVKRFWKAAAIKIAADGASNLLMK</sequence>
<gene>
    <name evidence="5" type="ORF">TSPI_03796</name>
</gene>
<proteinExistence type="predicted"/>
<organism evidence="5 6">
    <name type="scientific">Trichinella spiralis</name>
    <name type="common">Trichina worm</name>
    <dbReference type="NCBI Taxonomy" id="6334"/>
    <lineage>
        <taxon>Eukaryota</taxon>
        <taxon>Metazoa</taxon>
        <taxon>Ecdysozoa</taxon>
        <taxon>Nematoda</taxon>
        <taxon>Enoplea</taxon>
        <taxon>Dorylaimia</taxon>
        <taxon>Trichinellida</taxon>
        <taxon>Trichinellidae</taxon>
        <taxon>Trichinella</taxon>
    </lineage>
</organism>
<keyword evidence="6" id="KW-1185">Reference proteome</keyword>
<evidence type="ECO:0000256" key="1">
    <source>
        <dbReference type="ARBA" id="ARBA00022679"/>
    </source>
</evidence>
<protein>
    <submittedName>
        <fullName evidence="5">Thiamine pyrophosphokinase</fullName>
    </submittedName>
</protein>